<keyword evidence="2" id="KW-1185">Reference proteome</keyword>
<dbReference type="EMBL" id="MU275844">
    <property type="protein sequence ID" value="KAI0052677.1"/>
    <property type="molecule type" value="Genomic_DNA"/>
</dbReference>
<comment type="caution">
    <text evidence="1">The sequence shown here is derived from an EMBL/GenBank/DDBJ whole genome shotgun (WGS) entry which is preliminary data.</text>
</comment>
<dbReference type="Proteomes" id="UP000814033">
    <property type="component" value="Unassembled WGS sequence"/>
</dbReference>
<organism evidence="1 2">
    <name type="scientific">Auriscalpium vulgare</name>
    <dbReference type="NCBI Taxonomy" id="40419"/>
    <lineage>
        <taxon>Eukaryota</taxon>
        <taxon>Fungi</taxon>
        <taxon>Dikarya</taxon>
        <taxon>Basidiomycota</taxon>
        <taxon>Agaricomycotina</taxon>
        <taxon>Agaricomycetes</taxon>
        <taxon>Russulales</taxon>
        <taxon>Auriscalpiaceae</taxon>
        <taxon>Auriscalpium</taxon>
    </lineage>
</organism>
<evidence type="ECO:0000313" key="2">
    <source>
        <dbReference type="Proteomes" id="UP000814033"/>
    </source>
</evidence>
<reference evidence="1" key="1">
    <citation type="submission" date="2021-02" db="EMBL/GenBank/DDBJ databases">
        <authorList>
            <consortium name="DOE Joint Genome Institute"/>
            <person name="Ahrendt S."/>
            <person name="Looney B.P."/>
            <person name="Miyauchi S."/>
            <person name="Morin E."/>
            <person name="Drula E."/>
            <person name="Courty P.E."/>
            <person name="Chicoki N."/>
            <person name="Fauchery L."/>
            <person name="Kohler A."/>
            <person name="Kuo A."/>
            <person name="Labutti K."/>
            <person name="Pangilinan J."/>
            <person name="Lipzen A."/>
            <person name="Riley R."/>
            <person name="Andreopoulos W."/>
            <person name="He G."/>
            <person name="Johnson J."/>
            <person name="Barry K.W."/>
            <person name="Grigoriev I.V."/>
            <person name="Nagy L."/>
            <person name="Hibbett D."/>
            <person name="Henrissat B."/>
            <person name="Matheny P.B."/>
            <person name="Labbe J."/>
            <person name="Martin F."/>
        </authorList>
    </citation>
    <scope>NUCLEOTIDE SEQUENCE</scope>
    <source>
        <strain evidence="1">FP105234-sp</strain>
    </source>
</reference>
<protein>
    <submittedName>
        <fullName evidence="1">MFS general substrate transporter</fullName>
    </submittedName>
</protein>
<gene>
    <name evidence="1" type="ORF">FA95DRAFT_1553334</name>
</gene>
<sequence>MTDPVPILGFTRLLTLFSSLLASIGSGTNYVVSAYAPQLGSRLHLTHTQLNLVALAGNVGVYTSGPAWGKLVDGKGPRPLLAGAFILLLSGYSGMRILYDSGLDEGENLSHLHFGLLIVCGFSTGLGGCAGMASAINSTAKSFPDRYRAVVVGIVMSGFGLSAFFFSAISHMLFPGNTSDFLLVLALGTSLPMIWGFFFLRPVALPPNEVMHTLEHGTGEHYAPLSASDPDRVLDQPSSSQIHLLLTDTESDDDNEDNTPRRPGDHLRTTLNDSVELSPSGSLEGFQQRSRSRSIGALVEADKPPIKKIVEGRGVDLHALSLLKSSDFWLVVCINILLSGTGLMYINNAGAIAQALFSKGNPAYDEVEASVWQAAQVSTVSLMNFTGRVVIGIIADIVKSRFHYPRSFCISLVASLFILSQVFLYTVDDVHNLWLASALLGLAYGSLFGLLPTICIEWFGLAHFSENWGYISLAPVIGGNLFSLAFGRNLDAHNPVDSSDVAMNIAVTPPLGSRSAHECIEGRECYIASMNLSISACILALGLAVWAGWRDWKDRQERLTRGEETHEVLWDGAGELAGAE</sequence>
<evidence type="ECO:0000313" key="1">
    <source>
        <dbReference type="EMBL" id="KAI0052677.1"/>
    </source>
</evidence>
<proteinExistence type="predicted"/>
<accession>A0ACB8S971</accession>
<reference evidence="1" key="2">
    <citation type="journal article" date="2022" name="New Phytol.">
        <title>Evolutionary transition to the ectomycorrhizal habit in the genomes of a hyperdiverse lineage of mushroom-forming fungi.</title>
        <authorList>
            <person name="Looney B."/>
            <person name="Miyauchi S."/>
            <person name="Morin E."/>
            <person name="Drula E."/>
            <person name="Courty P.E."/>
            <person name="Kohler A."/>
            <person name="Kuo A."/>
            <person name="LaButti K."/>
            <person name="Pangilinan J."/>
            <person name="Lipzen A."/>
            <person name="Riley R."/>
            <person name="Andreopoulos W."/>
            <person name="He G."/>
            <person name="Johnson J."/>
            <person name="Nolan M."/>
            <person name="Tritt A."/>
            <person name="Barry K.W."/>
            <person name="Grigoriev I.V."/>
            <person name="Nagy L.G."/>
            <person name="Hibbett D."/>
            <person name="Henrissat B."/>
            <person name="Matheny P.B."/>
            <person name="Labbe J."/>
            <person name="Martin F.M."/>
        </authorList>
    </citation>
    <scope>NUCLEOTIDE SEQUENCE</scope>
    <source>
        <strain evidence="1">FP105234-sp</strain>
    </source>
</reference>
<name>A0ACB8S971_9AGAM</name>